<feature type="compositionally biased region" description="Basic and acidic residues" evidence="2">
    <location>
        <begin position="176"/>
        <end position="187"/>
    </location>
</feature>
<feature type="region of interest" description="Disordered" evidence="2">
    <location>
        <begin position="174"/>
        <end position="200"/>
    </location>
</feature>
<dbReference type="PROSITE" id="PS50994">
    <property type="entry name" value="INTEGRASE"/>
    <property type="match status" value="1"/>
</dbReference>
<dbReference type="InterPro" id="IPR054722">
    <property type="entry name" value="PolX-like_BBD"/>
</dbReference>
<protein>
    <submittedName>
        <fullName evidence="4">Retrotransposon protein, putative, unclassified</fullName>
    </submittedName>
</protein>
<dbReference type="Gene3D" id="3.30.420.10">
    <property type="entry name" value="Ribonuclease H-like superfamily/Ribonuclease H"/>
    <property type="match status" value="1"/>
</dbReference>
<dbReference type="InterPro" id="IPR013103">
    <property type="entry name" value="RVT_2"/>
</dbReference>
<dbReference type="InterPro" id="IPR036397">
    <property type="entry name" value="RNaseH_sf"/>
</dbReference>
<dbReference type="InterPro" id="IPR057670">
    <property type="entry name" value="SH3_retrovirus"/>
</dbReference>
<dbReference type="SUPFAM" id="SSF53098">
    <property type="entry name" value="Ribonuclease H-like"/>
    <property type="match status" value="1"/>
</dbReference>
<gene>
    <name evidence="4" type="ordered locus">LOC_Os12g24600</name>
</gene>
<dbReference type="PANTHER" id="PTHR11439">
    <property type="entry name" value="GAG-POL-RELATED RETROTRANSPOSON"/>
    <property type="match status" value="1"/>
</dbReference>
<reference evidence="4" key="2">
    <citation type="submission" date="2005-04" db="EMBL/GenBank/DDBJ databases">
        <authorList>
            <person name="Buell C.R."/>
            <person name="Wing R.A."/>
            <person name="McCombie W.A."/>
            <person name="Ouyang S."/>
        </authorList>
    </citation>
    <scope>NUCLEOTIDE SEQUENCE</scope>
</reference>
<feature type="region of interest" description="Disordered" evidence="2">
    <location>
        <begin position="942"/>
        <end position="987"/>
    </location>
</feature>
<dbReference type="SUPFAM" id="SSF56672">
    <property type="entry name" value="DNA/RNA polymerases"/>
    <property type="match status" value="1"/>
</dbReference>
<dbReference type="GO" id="GO:0003676">
    <property type="term" value="F:nucleic acid binding"/>
    <property type="evidence" value="ECO:0007669"/>
    <property type="project" value="InterPro"/>
</dbReference>
<dbReference type="EMBL" id="DP000011">
    <property type="protein sequence ID" value="ABA97696.1"/>
    <property type="molecule type" value="Genomic_DNA"/>
</dbReference>
<evidence type="ECO:0000256" key="2">
    <source>
        <dbReference type="SAM" id="MobiDB-lite"/>
    </source>
</evidence>
<dbReference type="GO" id="GO:0004190">
    <property type="term" value="F:aspartic-type endopeptidase activity"/>
    <property type="evidence" value="ECO:0007669"/>
    <property type="project" value="UniProtKB-KW"/>
</dbReference>
<proteinExistence type="predicted"/>
<dbReference type="Pfam" id="PF22936">
    <property type="entry name" value="Pol_BBD"/>
    <property type="match status" value="1"/>
</dbReference>
<keyword evidence="1" id="KW-0645">Protease</keyword>
<accession>Q2QSC4</accession>
<dbReference type="InterPro" id="IPR012337">
    <property type="entry name" value="RNaseH-like_sf"/>
</dbReference>
<reference evidence="4" key="1">
    <citation type="journal article" date="2005" name="BMC Biol.">
        <title>The sequence of rice chromosomes 11 and 12, rich in disease resistance genes and recent gene duplications.</title>
        <authorList>
            <consortium name="The rice chromosomes 11 and 12 sequencing consortia"/>
        </authorList>
    </citation>
    <scope>NUCLEOTIDE SEQUENCE [LARGE SCALE GENOMIC DNA]</scope>
</reference>
<dbReference type="CDD" id="cd09272">
    <property type="entry name" value="RNase_HI_RT_Ty1"/>
    <property type="match status" value="1"/>
</dbReference>
<evidence type="ECO:0000313" key="4">
    <source>
        <dbReference type="EMBL" id="ABA97696.1"/>
    </source>
</evidence>
<dbReference type="Pfam" id="PF25597">
    <property type="entry name" value="SH3_retrovirus"/>
    <property type="match status" value="1"/>
</dbReference>
<feature type="compositionally biased region" description="Polar residues" evidence="2">
    <location>
        <begin position="188"/>
        <end position="197"/>
    </location>
</feature>
<keyword evidence="1" id="KW-0064">Aspartyl protease</keyword>
<dbReference type="GO" id="GO:0015074">
    <property type="term" value="P:DNA integration"/>
    <property type="evidence" value="ECO:0007669"/>
    <property type="project" value="InterPro"/>
</dbReference>
<feature type="domain" description="Integrase catalytic" evidence="3">
    <location>
        <begin position="758"/>
        <end position="855"/>
    </location>
</feature>
<keyword evidence="1" id="KW-0378">Hydrolase</keyword>
<dbReference type="InterPro" id="IPR043502">
    <property type="entry name" value="DNA/RNA_pol_sf"/>
</dbReference>
<sequence length="1514" mass="171285">MKPGEALDDYLSRFNKILSDLRSVDSSYDANYPQSEISRHFLNGLDMSIWEMKVTSIQESVNMSTLTLDSLYTKLKTHEMNVLSRKVDSKSSALVSSSSSLDVDASSSKSSFLAIFNATSDDQLEHIEEKDLALVANRIARAMNNARNRKKGGPNHCFECGSIDHLRSYCPKLGRGKREDKDGEKTNNNKPKGTSQGRKFKEKLRKAFDQVYTTFESSSDVDGESGDEDKGKNISGVCFMARGESDIEYEDYEVSAFEEAINILSAKNKKCEKMYRKQEFIIESLNSEIARLKSLIPKDDDCKSCEVLMNEISKIREVNAAHDLKNKSSLALSFALHRRTLDELFLTKKLLQKYQIAFHASLMFNMISAKKLKQPHDVLDCSTCNLNKMKLKDALGRVEYMEGVVKNNEVLSCPKCRKNKGAMVDCENCANLEKEVSYLKNSLLRFSDGKKNLNMILDQSKVGTNNRGLGFNPYAHNSRHPPVVLGDGARDDLLINRKRRERLLLQNQSGKNRVFPRGNQLDRSGSRGQTGDRSDRLQILGQTGGTAAAFVARKENVWIVDSGCSRHMTGDKNWFSSLKKASKTESIIFSDASTSAFLATGLVKVNEKFELKNVALVEYLKYNLLSVLQIVDEDFEVHFKKTGSKVFDSCVDSVLNISRYGRVFKADFENLVSSVITCLVTKFDKDVMFWHRRLGHVSFDHLTRLSGLDFVRGLPKLKKDLDLLECNLLEESATKDEAFQHFRGLFLRLDLEFPCSLKRIRSDNGGEFKNASFEQFCNERGLEHEFSSPHVPEQNGVIERKNRVLVKMARTMLDEYKKPRKFWAEAINTACYISNRVFLRSKLGKTSYELRFGRQPKVSQLRVFGCKCFVLKSGNLDKFGARSIDGLFLGYPAHTRSYCVLILEANKIVETCEVSFDEPSPGIRPDIAGTLSQVQGEDGRIFEDKSEDDNDDEVGSAGQTGRQAGQTAGTPPVRPPQEEQSDRPGMSGSGLLMLIEMVLRRLLLRPVLIQNVDQLQKSLLLCTFNVDIRRNKSLTLVEPPSEHNIIGTKWVFKNKQNEDGLIVRNKSRLVAQGSTQVEGLDFDETFSPVARIEAIRLLLAFAASKGFKLYQMDVKSAFLNGFIQEEVYVKQPPGFENPYFPNHVFKLSKALYGLKQAPRAWYDRLKNFLLVKGFTMGKVDKTLFVLKHGDNQLFVHIYVDDIIFGCSTHALVVDFAETMRREFEMSMMGELSYFLGLQIKQTPQGTFVHQTKYMKDLLRLFKMENCKPISTPIGSTAVLDPDEDGEAVDQKEYRSMIGSLLYLTASWPDIQFSVCLCARFQASPRDSHRQAVKRIMRYLNHTLEFGIWYSTSSSICLSGYSDADFGGCRIDRKSTSGTCHFLGTSLIAWSSRKQSSVAQSTAESEYVAATSCCSQILWLLSTLKDYDLTFEKVSLFCDNTSAINIAKNPVQHSRTKHIDIRFHFLRDHVEKGDVEMQFFDTKLQLADIFTKPLDSNRFAFLRGELGIIHPFGMV</sequence>
<dbReference type="InterPro" id="IPR025724">
    <property type="entry name" value="GAG-pre-integrase_dom"/>
</dbReference>
<name>Q2QSC4_ORYSJ</name>
<dbReference type="Pfam" id="PF13976">
    <property type="entry name" value="gag_pre-integrs"/>
    <property type="match status" value="1"/>
</dbReference>
<organism evidence="4">
    <name type="scientific">Oryza sativa subsp. japonica</name>
    <name type="common">Rice</name>
    <dbReference type="NCBI Taxonomy" id="39947"/>
    <lineage>
        <taxon>Eukaryota</taxon>
        <taxon>Viridiplantae</taxon>
        <taxon>Streptophyta</taxon>
        <taxon>Embryophyta</taxon>
        <taxon>Tracheophyta</taxon>
        <taxon>Spermatophyta</taxon>
        <taxon>Magnoliopsida</taxon>
        <taxon>Liliopsida</taxon>
        <taxon>Poales</taxon>
        <taxon>Poaceae</taxon>
        <taxon>BOP clade</taxon>
        <taxon>Oryzoideae</taxon>
        <taxon>Oryzeae</taxon>
        <taxon>Oryzinae</taxon>
        <taxon>Oryza</taxon>
        <taxon>Oryza sativa</taxon>
    </lineage>
</organism>
<dbReference type="InterPro" id="IPR001584">
    <property type="entry name" value="Integrase_cat-core"/>
</dbReference>
<feature type="compositionally biased region" description="Low complexity" evidence="2">
    <location>
        <begin position="955"/>
        <end position="970"/>
    </location>
</feature>
<reference evidence="4" key="3">
    <citation type="submission" date="2006-01" db="EMBL/GenBank/DDBJ databases">
        <authorList>
            <person name="Buell R."/>
        </authorList>
    </citation>
    <scope>NUCLEOTIDE SEQUENCE</scope>
</reference>
<feature type="region of interest" description="Disordered" evidence="2">
    <location>
        <begin position="506"/>
        <end position="535"/>
    </location>
</feature>
<evidence type="ECO:0000259" key="3">
    <source>
        <dbReference type="PROSITE" id="PS50994"/>
    </source>
</evidence>
<dbReference type="PANTHER" id="PTHR11439:SF442">
    <property type="entry name" value="CYSTEINE-RICH RLK (RECEPTOR-LIKE PROTEIN KINASE) 8"/>
    <property type="match status" value="1"/>
</dbReference>
<dbReference type="Pfam" id="PF07727">
    <property type="entry name" value="RVT_2"/>
    <property type="match status" value="1"/>
</dbReference>
<evidence type="ECO:0000256" key="1">
    <source>
        <dbReference type="ARBA" id="ARBA00022750"/>
    </source>
</evidence>
<feature type="compositionally biased region" description="Acidic residues" evidence="2">
    <location>
        <begin position="945"/>
        <end position="954"/>
    </location>
</feature>